<accession>A0A2V0PG79</accession>
<evidence type="ECO:0000256" key="1">
    <source>
        <dbReference type="ARBA" id="ARBA00004173"/>
    </source>
</evidence>
<dbReference type="PANTHER" id="PTHR46281:SF8">
    <property type="entry name" value="CYTOCHROME C OXIDASE SUBUNIT 12, MITOCHONDRIAL"/>
    <property type="match status" value="1"/>
</dbReference>
<proteinExistence type="predicted"/>
<gene>
    <name evidence="5" type="ORF">Rsub_11378</name>
</gene>
<keyword evidence="3" id="KW-1015">Disulfide bond</keyword>
<dbReference type="Pfam" id="PF02297">
    <property type="entry name" value="COX6B"/>
    <property type="match status" value="1"/>
</dbReference>
<comment type="caution">
    <text evidence="5">The sequence shown here is derived from an EMBL/GenBank/DDBJ whole genome shotgun (WGS) entry which is preliminary data.</text>
</comment>
<protein>
    <submittedName>
        <fullName evidence="5">Cytochrome C oxidase subunit 6b-like</fullName>
    </submittedName>
</protein>
<dbReference type="Proteomes" id="UP000247498">
    <property type="component" value="Unassembled WGS sequence"/>
</dbReference>
<reference evidence="5 6" key="1">
    <citation type="journal article" date="2018" name="Sci. Rep.">
        <title>Raphidocelis subcapitata (=Pseudokirchneriella subcapitata) provides an insight into genome evolution and environmental adaptations in the Sphaeropleales.</title>
        <authorList>
            <person name="Suzuki S."/>
            <person name="Yamaguchi H."/>
            <person name="Nakajima N."/>
            <person name="Kawachi M."/>
        </authorList>
    </citation>
    <scope>NUCLEOTIDE SEQUENCE [LARGE SCALE GENOMIC DNA]</scope>
    <source>
        <strain evidence="5 6">NIES-35</strain>
    </source>
</reference>
<feature type="region of interest" description="Disordered" evidence="4">
    <location>
        <begin position="12"/>
        <end position="75"/>
    </location>
</feature>
<name>A0A2V0PG79_9CHLO</name>
<dbReference type="GO" id="GO:0005739">
    <property type="term" value="C:mitochondrion"/>
    <property type="evidence" value="ECO:0007669"/>
    <property type="project" value="UniProtKB-SubCell"/>
</dbReference>
<dbReference type="STRING" id="307507.A0A2V0PG79"/>
<dbReference type="PANTHER" id="PTHR46281">
    <property type="entry name" value="CYTOCHROME C OXIDASE SUBUNIT 6B"/>
    <property type="match status" value="1"/>
</dbReference>
<dbReference type="InterPro" id="IPR036549">
    <property type="entry name" value="CX6/COA6-like_sf"/>
</dbReference>
<evidence type="ECO:0000256" key="3">
    <source>
        <dbReference type="ARBA" id="ARBA00023157"/>
    </source>
</evidence>
<dbReference type="GO" id="GO:0045277">
    <property type="term" value="C:respiratory chain complex IV"/>
    <property type="evidence" value="ECO:0007669"/>
    <property type="project" value="InterPro"/>
</dbReference>
<dbReference type="Gene3D" id="1.10.10.140">
    <property type="entry name" value="Cytochrome c oxidase, subunit VIb"/>
    <property type="match status" value="1"/>
</dbReference>
<dbReference type="InterPro" id="IPR003213">
    <property type="entry name" value="Cyt_c_oxidase_su6B"/>
</dbReference>
<feature type="compositionally biased region" description="Basic and acidic residues" evidence="4">
    <location>
        <begin position="61"/>
        <end position="74"/>
    </location>
</feature>
<dbReference type="EMBL" id="BDRX01000135">
    <property type="protein sequence ID" value="GBF98796.1"/>
    <property type="molecule type" value="Genomic_DNA"/>
</dbReference>
<dbReference type="CDD" id="cd00926">
    <property type="entry name" value="Cyt_c_Oxidase_VIb"/>
    <property type="match status" value="1"/>
</dbReference>
<dbReference type="InParanoid" id="A0A2V0PG79"/>
<organism evidence="5 6">
    <name type="scientific">Raphidocelis subcapitata</name>
    <dbReference type="NCBI Taxonomy" id="307507"/>
    <lineage>
        <taxon>Eukaryota</taxon>
        <taxon>Viridiplantae</taxon>
        <taxon>Chlorophyta</taxon>
        <taxon>core chlorophytes</taxon>
        <taxon>Chlorophyceae</taxon>
        <taxon>CS clade</taxon>
        <taxon>Sphaeropleales</taxon>
        <taxon>Selenastraceae</taxon>
        <taxon>Raphidocelis</taxon>
    </lineage>
</organism>
<evidence type="ECO:0000313" key="6">
    <source>
        <dbReference type="Proteomes" id="UP000247498"/>
    </source>
</evidence>
<evidence type="ECO:0000256" key="2">
    <source>
        <dbReference type="ARBA" id="ARBA00023128"/>
    </source>
</evidence>
<dbReference type="InterPro" id="IPR048280">
    <property type="entry name" value="COX6B-like"/>
</dbReference>
<sequence length="169" mass="18458">MFRFWARAEEAEAGTAAAAAAAEAPSSSSEEAAAAPASTPAAEAPTAASAPAEAAEPAPEPPREPTAEEIEATKSEIVQEAVDKIMDSVGGDLLANEVVTAPYDPRFPATNQARHCFVRYNEHYKCVFERGPDSERCAFYKRAYESLCPEEWVEQWQELREKGLWMGKY</sequence>
<evidence type="ECO:0000256" key="4">
    <source>
        <dbReference type="SAM" id="MobiDB-lite"/>
    </source>
</evidence>
<dbReference type="AlphaFoldDB" id="A0A2V0PG79"/>
<feature type="compositionally biased region" description="Low complexity" evidence="4">
    <location>
        <begin position="13"/>
        <end position="57"/>
    </location>
</feature>
<keyword evidence="2" id="KW-0496">Mitochondrion</keyword>
<keyword evidence="6" id="KW-1185">Reference proteome</keyword>
<dbReference type="SUPFAM" id="SSF47694">
    <property type="entry name" value="Cytochrome c oxidase subunit h"/>
    <property type="match status" value="1"/>
</dbReference>
<comment type="subcellular location">
    <subcellularLocation>
        <location evidence="1">Mitochondrion</location>
    </subcellularLocation>
</comment>
<evidence type="ECO:0000313" key="5">
    <source>
        <dbReference type="EMBL" id="GBF98796.1"/>
    </source>
</evidence>
<dbReference type="OrthoDB" id="1107506at2759"/>